<dbReference type="RefSeq" id="WP_310902144.1">
    <property type="nucleotide sequence ID" value="NZ_JAMQOS010000008.1"/>
</dbReference>
<dbReference type="InterPro" id="IPR012337">
    <property type="entry name" value="RNaseH-like_sf"/>
</dbReference>
<evidence type="ECO:0000313" key="2">
    <source>
        <dbReference type="Proteomes" id="UP001268864"/>
    </source>
</evidence>
<dbReference type="Proteomes" id="UP001268864">
    <property type="component" value="Unassembled WGS sequence"/>
</dbReference>
<comment type="caution">
    <text evidence="1">The sequence shown here is derived from an EMBL/GenBank/DDBJ whole genome shotgun (WGS) entry which is preliminary data.</text>
</comment>
<dbReference type="Gene3D" id="3.30.420.10">
    <property type="entry name" value="Ribonuclease H-like superfamily/Ribonuclease H"/>
    <property type="match status" value="1"/>
</dbReference>
<reference evidence="1 2" key="1">
    <citation type="submission" date="2022-06" db="EMBL/GenBank/DDBJ databases">
        <title>Halomicroarcula sp. a new haloarchaeum isolate from saline soil.</title>
        <authorList>
            <person name="Strakova D."/>
            <person name="Galisteo C."/>
            <person name="Sanchez-Porro C."/>
            <person name="Ventosa A."/>
        </authorList>
    </citation>
    <scope>NUCLEOTIDE SEQUENCE [LARGE SCALE GENOMIC DNA]</scope>
    <source>
        <strain evidence="1 2">S3CR25-11</strain>
    </source>
</reference>
<evidence type="ECO:0000313" key="1">
    <source>
        <dbReference type="EMBL" id="MDS0284482.1"/>
    </source>
</evidence>
<proteinExistence type="predicted"/>
<sequence>MAALSTVAFDIETTGFTTTDQLTVVGFDADISSRVFLNVDERSPPDTLEARLNDRMQSPLTLSLHQHEAALLDSVTAFVESTLTQREIKLVAYNGETWKGGFDLPFLRTRLSMHDLEWPFAGLPYIDVMDVFKSRFNTTENTLPAVYDELIDDGISELDPFADSAETVAAWEAGEFGSVVLHNVADIRRTRALMNLAERYCSKSDFSMKSLDPVV</sequence>
<dbReference type="InterPro" id="IPR036397">
    <property type="entry name" value="RNaseH_sf"/>
</dbReference>
<keyword evidence="2" id="KW-1185">Reference proteome</keyword>
<organism evidence="1 2">
    <name type="scientific">Haloarcula onubensis</name>
    <dbReference type="NCBI Taxonomy" id="2950539"/>
    <lineage>
        <taxon>Archaea</taxon>
        <taxon>Methanobacteriati</taxon>
        <taxon>Methanobacteriota</taxon>
        <taxon>Stenosarchaea group</taxon>
        <taxon>Halobacteria</taxon>
        <taxon>Halobacteriales</taxon>
        <taxon>Haloarculaceae</taxon>
        <taxon>Haloarcula</taxon>
    </lineage>
</organism>
<dbReference type="SUPFAM" id="SSF53098">
    <property type="entry name" value="Ribonuclease H-like"/>
    <property type="match status" value="1"/>
</dbReference>
<name>A0ABU2FW67_9EURY</name>
<accession>A0ABU2FW67</accession>
<dbReference type="EMBL" id="JAMQOS010000008">
    <property type="protein sequence ID" value="MDS0284482.1"/>
    <property type="molecule type" value="Genomic_DNA"/>
</dbReference>
<protein>
    <submittedName>
        <fullName evidence="1">Ribonuclease H-like domain-containing protein</fullName>
    </submittedName>
</protein>
<gene>
    <name evidence="1" type="ORF">NDI86_20505</name>
</gene>